<dbReference type="SUPFAM" id="SSF50022">
    <property type="entry name" value="ISP domain"/>
    <property type="match status" value="1"/>
</dbReference>
<dbReference type="Pfam" id="PF00355">
    <property type="entry name" value="Rieske"/>
    <property type="match status" value="1"/>
</dbReference>
<dbReference type="InterPro" id="IPR036922">
    <property type="entry name" value="Rieske_2Fe-2S_sf"/>
</dbReference>
<keyword evidence="8" id="KW-1185">Reference proteome</keyword>
<dbReference type="Pfam" id="PF19112">
    <property type="entry name" value="VanA_C"/>
    <property type="match status" value="1"/>
</dbReference>
<dbReference type="GO" id="GO:0016491">
    <property type="term" value="F:oxidoreductase activity"/>
    <property type="evidence" value="ECO:0007669"/>
    <property type="project" value="UniProtKB-KW"/>
</dbReference>
<keyword evidence="3" id="KW-0560">Oxidoreductase</keyword>
<dbReference type="PANTHER" id="PTHR21266:SF59">
    <property type="entry name" value="BLR4922 PROTEIN"/>
    <property type="match status" value="1"/>
</dbReference>
<dbReference type="PROSITE" id="PS51296">
    <property type="entry name" value="RIESKE"/>
    <property type="match status" value="1"/>
</dbReference>
<sequence length="331" mass="38275">MSATPGQNYLRNRWYIVLSSDELRNGQLLKVKRLGMDLVFWRDSGGEIHAIDARCPHRGADLGLGKVVDDCVQCPYHGFLFDGGGRAVLIPSMGRSARINPNYRVRVHRVREFMNFIFMWYGEGEPSEKITWLEGLDGSFSFSTMKATWKVNYTRAIENQLDVSHLPFVHRTTIGRGNRTLVNGPIAELRGDELNVWVCNEVDVGQRPKRAEEMDRNNCRGRLQLIFPNYWQNVISDRLRVAAAFVPEDERTTVIYVRLYQKLARAPVIAQLFNWFMMYFNRVVLNQDRNVVESQVPMFSDVRNRELLVPADSPIMLFRKYMHENLGQKGA</sequence>
<keyword evidence="4" id="KW-0408">Iron</keyword>
<organism evidence="7 8">
    <name type="scientific">Conexivisphaera calida</name>
    <dbReference type="NCBI Taxonomy" id="1874277"/>
    <lineage>
        <taxon>Archaea</taxon>
        <taxon>Nitrososphaerota</taxon>
        <taxon>Conexivisphaeria</taxon>
        <taxon>Conexivisphaerales</taxon>
        <taxon>Conexivisphaeraceae</taxon>
        <taxon>Conexivisphaera</taxon>
    </lineage>
</organism>
<keyword evidence="2" id="KW-0479">Metal-binding</keyword>
<evidence type="ECO:0000256" key="1">
    <source>
        <dbReference type="ARBA" id="ARBA00022714"/>
    </source>
</evidence>
<keyword evidence="1" id="KW-0001">2Fe-2S</keyword>
<dbReference type="GO" id="GO:0046872">
    <property type="term" value="F:metal ion binding"/>
    <property type="evidence" value="ECO:0007669"/>
    <property type="project" value="UniProtKB-KW"/>
</dbReference>
<dbReference type="InterPro" id="IPR044043">
    <property type="entry name" value="VanA_C_cat"/>
</dbReference>
<dbReference type="InterPro" id="IPR050584">
    <property type="entry name" value="Cholesterol_7-desaturase"/>
</dbReference>
<dbReference type="InterPro" id="IPR017941">
    <property type="entry name" value="Rieske_2Fe-2S"/>
</dbReference>
<dbReference type="SUPFAM" id="SSF55961">
    <property type="entry name" value="Bet v1-like"/>
    <property type="match status" value="1"/>
</dbReference>
<evidence type="ECO:0000256" key="2">
    <source>
        <dbReference type="ARBA" id="ARBA00022723"/>
    </source>
</evidence>
<dbReference type="EMBL" id="AP018732">
    <property type="protein sequence ID" value="BBE42024.1"/>
    <property type="molecule type" value="Genomic_DNA"/>
</dbReference>
<evidence type="ECO:0000256" key="5">
    <source>
        <dbReference type="ARBA" id="ARBA00023014"/>
    </source>
</evidence>
<evidence type="ECO:0000313" key="7">
    <source>
        <dbReference type="EMBL" id="BBE42024.1"/>
    </source>
</evidence>
<dbReference type="Gene3D" id="3.90.380.10">
    <property type="entry name" value="Naphthalene 1,2-dioxygenase Alpha Subunit, Chain A, domain 1"/>
    <property type="match status" value="1"/>
</dbReference>
<reference evidence="7 8" key="1">
    <citation type="journal article" date="2019" name="ISME J.">
        <title>Isolation and characterization of a thermophilic sulfur- and iron-reducing thaumarchaeote from a terrestrial acidic hot spring.</title>
        <authorList>
            <person name="Kato S."/>
            <person name="Itoh T."/>
            <person name="Yuki M."/>
            <person name="Nagamori M."/>
            <person name="Ohnishi M."/>
            <person name="Uematsu K."/>
            <person name="Suzuki K."/>
            <person name="Takashina T."/>
            <person name="Ohkuma M."/>
        </authorList>
    </citation>
    <scope>NUCLEOTIDE SEQUENCE [LARGE SCALE GENOMIC DNA]</scope>
    <source>
        <strain evidence="7 8">NAS-02</strain>
    </source>
</reference>
<dbReference type="GO" id="GO:0051537">
    <property type="term" value="F:2 iron, 2 sulfur cluster binding"/>
    <property type="evidence" value="ECO:0007669"/>
    <property type="project" value="UniProtKB-KW"/>
</dbReference>
<dbReference type="OrthoDB" id="6837at2157"/>
<evidence type="ECO:0000259" key="6">
    <source>
        <dbReference type="PROSITE" id="PS51296"/>
    </source>
</evidence>
<protein>
    <submittedName>
        <fullName evidence="7">FIG01318144: Rieske (2Fe-2S) domain-containing protein</fullName>
    </submittedName>
</protein>
<dbReference type="GeneID" id="55584451"/>
<evidence type="ECO:0000256" key="3">
    <source>
        <dbReference type="ARBA" id="ARBA00023002"/>
    </source>
</evidence>
<gene>
    <name evidence="7" type="ORF">NAS2_0635</name>
</gene>
<dbReference type="Gene3D" id="2.102.10.10">
    <property type="entry name" value="Rieske [2Fe-2S] iron-sulphur domain"/>
    <property type="match status" value="1"/>
</dbReference>
<evidence type="ECO:0000313" key="8">
    <source>
        <dbReference type="Proteomes" id="UP000509448"/>
    </source>
</evidence>
<proteinExistence type="predicted"/>
<keyword evidence="5" id="KW-0411">Iron-sulfur</keyword>
<accession>A0A4P2VBZ4</accession>
<dbReference type="RefSeq" id="WP_174448301.1">
    <property type="nucleotide sequence ID" value="NZ_AP018732.1"/>
</dbReference>
<name>A0A4P2VBZ4_9ARCH</name>
<dbReference type="KEGG" id="ccai:NAS2_0635"/>
<dbReference type="Proteomes" id="UP000509448">
    <property type="component" value="Chromosome"/>
</dbReference>
<dbReference type="PANTHER" id="PTHR21266">
    <property type="entry name" value="IRON-SULFUR DOMAIN CONTAINING PROTEIN"/>
    <property type="match status" value="1"/>
</dbReference>
<dbReference type="CDD" id="cd03469">
    <property type="entry name" value="Rieske_RO_Alpha_N"/>
    <property type="match status" value="1"/>
</dbReference>
<feature type="domain" description="Rieske" evidence="6">
    <location>
        <begin position="14"/>
        <end position="119"/>
    </location>
</feature>
<dbReference type="AlphaFoldDB" id="A0A4P2VBZ4"/>
<evidence type="ECO:0000256" key="4">
    <source>
        <dbReference type="ARBA" id="ARBA00023004"/>
    </source>
</evidence>